<comment type="caution">
    <text evidence="1">The sequence shown here is derived from an EMBL/GenBank/DDBJ whole genome shotgun (WGS) entry which is preliminary data.</text>
</comment>
<reference evidence="1" key="1">
    <citation type="submission" date="2023-06" db="EMBL/GenBank/DDBJ databases">
        <authorList>
            <consortium name="Lawrence Berkeley National Laboratory"/>
            <person name="Ahrendt S."/>
            <person name="Sahu N."/>
            <person name="Indic B."/>
            <person name="Wong-Bajracharya J."/>
            <person name="Merenyi Z."/>
            <person name="Ke H.-M."/>
            <person name="Monk M."/>
            <person name="Kocsube S."/>
            <person name="Drula E."/>
            <person name="Lipzen A."/>
            <person name="Balint B."/>
            <person name="Henrissat B."/>
            <person name="Andreopoulos B."/>
            <person name="Martin F.M."/>
            <person name="Harder C.B."/>
            <person name="Rigling D."/>
            <person name="Ford K.L."/>
            <person name="Foster G.D."/>
            <person name="Pangilinan J."/>
            <person name="Papanicolaou A."/>
            <person name="Barry K."/>
            <person name="LaButti K."/>
            <person name="Viragh M."/>
            <person name="Koriabine M."/>
            <person name="Yan M."/>
            <person name="Riley R."/>
            <person name="Champramary S."/>
            <person name="Plett K.L."/>
            <person name="Tsai I.J."/>
            <person name="Slot J."/>
            <person name="Sipos G."/>
            <person name="Plett J."/>
            <person name="Nagy L.G."/>
            <person name="Grigoriev I.V."/>
        </authorList>
    </citation>
    <scope>NUCLEOTIDE SEQUENCE</scope>
    <source>
        <strain evidence="1">HWK02</strain>
    </source>
</reference>
<name>A0AA39UXG6_9AGAR</name>
<gene>
    <name evidence="1" type="ORF">EDD18DRAFT_1328726</name>
</gene>
<organism evidence="1 2">
    <name type="scientific">Armillaria luteobubalina</name>
    <dbReference type="NCBI Taxonomy" id="153913"/>
    <lineage>
        <taxon>Eukaryota</taxon>
        <taxon>Fungi</taxon>
        <taxon>Dikarya</taxon>
        <taxon>Basidiomycota</taxon>
        <taxon>Agaricomycotina</taxon>
        <taxon>Agaricomycetes</taxon>
        <taxon>Agaricomycetidae</taxon>
        <taxon>Agaricales</taxon>
        <taxon>Marasmiineae</taxon>
        <taxon>Physalacriaceae</taxon>
        <taxon>Armillaria</taxon>
    </lineage>
</organism>
<accession>A0AA39UXG6</accession>
<dbReference type="AlphaFoldDB" id="A0AA39UXG6"/>
<sequence>MTSMVTADLRASMSFVVKRRNLSSVPHRPVFQVNVSLKTAQDEMRNIMETCSCHKDNLLTNGLHWYCPPLKKRRSLFPETDISIMLLSSIINPKGLIKVPVVHNLRERTLNGKKHRKASMRPISPDAFYTTFGVEKTVKIFWKSAYIEFNSVVQRVFTVLTGIEDIVYLMTSEMGVSDAKAFAIFVLSTKREMSIYISGGKQAYLHSETIEHKTERLVILKVDATPVEVHEIQV</sequence>
<evidence type="ECO:0000313" key="2">
    <source>
        <dbReference type="Proteomes" id="UP001175228"/>
    </source>
</evidence>
<proteinExistence type="predicted"/>
<keyword evidence="2" id="KW-1185">Reference proteome</keyword>
<dbReference type="EMBL" id="JAUEPU010000006">
    <property type="protein sequence ID" value="KAK0501869.1"/>
    <property type="molecule type" value="Genomic_DNA"/>
</dbReference>
<evidence type="ECO:0000313" key="1">
    <source>
        <dbReference type="EMBL" id="KAK0501869.1"/>
    </source>
</evidence>
<protein>
    <submittedName>
        <fullName evidence="1">Uncharacterized protein</fullName>
    </submittedName>
</protein>
<dbReference type="Proteomes" id="UP001175228">
    <property type="component" value="Unassembled WGS sequence"/>
</dbReference>